<protein>
    <recommendedName>
        <fullName evidence="4">Transposase</fullName>
    </recommendedName>
</protein>
<comment type="caution">
    <text evidence="2">The sequence shown here is derived from an EMBL/GenBank/DDBJ whole genome shotgun (WGS) entry which is preliminary data.</text>
</comment>
<gene>
    <name evidence="2" type="ORF">A5880_000830</name>
    <name evidence="1" type="ORF">A5880_002935</name>
</gene>
<reference evidence="2" key="1">
    <citation type="submission" date="2017-05" db="EMBL/GenBank/DDBJ databases">
        <title>The Genome Sequence of Enterococcus sp. 4G2_DIV0659.</title>
        <authorList>
            <consortium name="The Broad Institute Genomics Platform"/>
            <consortium name="The Broad Institute Genomic Center for Infectious Diseases"/>
            <person name="Earl A."/>
            <person name="Manson A."/>
            <person name="Schwartman J."/>
            <person name="Gilmore M."/>
            <person name="Abouelleil A."/>
            <person name="Cao P."/>
            <person name="Chapman S."/>
            <person name="Cusick C."/>
            <person name="Shea T."/>
            <person name="Young S."/>
            <person name="Neafsey D."/>
            <person name="Nusbaum C."/>
            <person name="Birren B."/>
        </authorList>
    </citation>
    <scope>NUCLEOTIDE SEQUENCE [LARGE SCALE GENOMIC DNA]</scope>
    <source>
        <strain evidence="2">4G2_DIV0659</strain>
    </source>
</reference>
<organism evidence="2">
    <name type="scientific">Candidatus Enterococcus mansonii</name>
    <dbReference type="NCBI Taxonomy" id="1834181"/>
    <lineage>
        <taxon>Bacteria</taxon>
        <taxon>Bacillati</taxon>
        <taxon>Bacillota</taxon>
        <taxon>Bacilli</taxon>
        <taxon>Lactobacillales</taxon>
        <taxon>Enterococcaceae</taxon>
        <taxon>Enterococcus</taxon>
    </lineage>
</organism>
<dbReference type="AlphaFoldDB" id="A0A242CIS4"/>
<dbReference type="EMBL" id="NGLE01000001">
    <property type="protein sequence ID" value="OTO10147.1"/>
    <property type="molecule type" value="Genomic_DNA"/>
</dbReference>
<evidence type="ECO:0008006" key="4">
    <source>
        <dbReference type="Google" id="ProtNLM"/>
    </source>
</evidence>
<proteinExistence type="predicted"/>
<sequence>MSIAVYSKKSTMLIVILAYVEHHKQEIWVRKELKK</sequence>
<dbReference type="EMBL" id="NGLE02000001">
    <property type="protein sequence ID" value="MEI5995345.1"/>
    <property type="molecule type" value="Genomic_DNA"/>
</dbReference>
<evidence type="ECO:0000313" key="1">
    <source>
        <dbReference type="EMBL" id="MEI5995345.1"/>
    </source>
</evidence>
<evidence type="ECO:0000313" key="2">
    <source>
        <dbReference type="EMBL" id="OTO10147.1"/>
    </source>
</evidence>
<evidence type="ECO:0000313" key="3">
    <source>
        <dbReference type="Proteomes" id="UP000195139"/>
    </source>
</evidence>
<reference evidence="1 3" key="2">
    <citation type="submission" date="2018-07" db="EMBL/GenBank/DDBJ databases">
        <title>The Genome Sequence of Enterococcus sp. DIV0659b.</title>
        <authorList>
            <consortium name="The Broad Institute Genomics Platform"/>
            <consortium name="The Broad Institute Genomic Center for Infectious Diseases"/>
            <person name="Earl A."/>
            <person name="Manson A."/>
            <person name="Schwartman J."/>
            <person name="Gilmore M."/>
            <person name="Abouelleil A."/>
            <person name="Cao P."/>
            <person name="Chapman S."/>
            <person name="Cusick C."/>
            <person name="Shea T."/>
            <person name="Young S."/>
            <person name="Neafsey D."/>
            <person name="Nusbaum C."/>
            <person name="Birren B."/>
        </authorList>
    </citation>
    <scope>NUCLEOTIDE SEQUENCE [LARGE SCALE GENOMIC DNA]</scope>
    <source>
        <strain evidence="1 3">4G2_DIV0659</strain>
    </source>
</reference>
<name>A0A242CIS4_9ENTE</name>
<dbReference type="Proteomes" id="UP000195139">
    <property type="component" value="Unassembled WGS sequence"/>
</dbReference>
<accession>A0A242CIS4</accession>
<keyword evidence="3" id="KW-1185">Reference proteome</keyword>